<evidence type="ECO:0000256" key="2">
    <source>
        <dbReference type="SAM" id="Phobius"/>
    </source>
</evidence>
<keyword evidence="2" id="KW-0472">Membrane</keyword>
<comment type="caution">
    <text evidence="3">The sequence shown here is derived from an EMBL/GenBank/DDBJ whole genome shotgun (WGS) entry which is preliminary data.</text>
</comment>
<proteinExistence type="predicted"/>
<organism evidence="3 4">
    <name type="scientific">Araneus ventricosus</name>
    <name type="common">Orbweaver spider</name>
    <name type="synonym">Epeira ventricosa</name>
    <dbReference type="NCBI Taxonomy" id="182803"/>
    <lineage>
        <taxon>Eukaryota</taxon>
        <taxon>Metazoa</taxon>
        <taxon>Ecdysozoa</taxon>
        <taxon>Arthropoda</taxon>
        <taxon>Chelicerata</taxon>
        <taxon>Arachnida</taxon>
        <taxon>Araneae</taxon>
        <taxon>Araneomorphae</taxon>
        <taxon>Entelegynae</taxon>
        <taxon>Araneoidea</taxon>
        <taxon>Araneidae</taxon>
        <taxon>Araneus</taxon>
    </lineage>
</organism>
<keyword evidence="4" id="KW-1185">Reference proteome</keyword>
<keyword evidence="2" id="KW-0812">Transmembrane</keyword>
<evidence type="ECO:0000313" key="4">
    <source>
        <dbReference type="Proteomes" id="UP000499080"/>
    </source>
</evidence>
<evidence type="ECO:0000313" key="3">
    <source>
        <dbReference type="EMBL" id="GBL76583.1"/>
    </source>
</evidence>
<keyword evidence="2" id="KW-1133">Transmembrane helix</keyword>
<dbReference type="AlphaFoldDB" id="A0A4Y2A9T0"/>
<accession>A0A4Y2A9T0</accession>
<feature type="compositionally biased region" description="Basic and acidic residues" evidence="1">
    <location>
        <begin position="1"/>
        <end position="10"/>
    </location>
</feature>
<reference evidence="3 4" key="1">
    <citation type="journal article" date="2019" name="Sci. Rep.">
        <title>Orb-weaving spider Araneus ventricosus genome elucidates the spidroin gene catalogue.</title>
        <authorList>
            <person name="Kono N."/>
            <person name="Nakamura H."/>
            <person name="Ohtoshi R."/>
            <person name="Moran D.A.P."/>
            <person name="Shinohara A."/>
            <person name="Yoshida Y."/>
            <person name="Fujiwara M."/>
            <person name="Mori M."/>
            <person name="Tomita M."/>
            <person name="Arakawa K."/>
        </authorList>
    </citation>
    <scope>NUCLEOTIDE SEQUENCE [LARGE SCALE GENOMIC DNA]</scope>
</reference>
<gene>
    <name evidence="3" type="ORF">AVEN_53308_1</name>
</gene>
<dbReference type="EMBL" id="BGPR01000010">
    <property type="protein sequence ID" value="GBL76583.1"/>
    <property type="molecule type" value="Genomic_DNA"/>
</dbReference>
<sequence length="91" mass="10082">MNHLPIHESDSADSSRSIPPLIHRESDPRIHLSPIPPIALLVGIGSVLFAFRIRIRDNSFRSERHITTRSSPLVRGQGFSVDNISIVSSGF</sequence>
<feature type="region of interest" description="Disordered" evidence="1">
    <location>
        <begin position="1"/>
        <end position="22"/>
    </location>
</feature>
<protein>
    <submittedName>
        <fullName evidence="3">Uncharacterized protein</fullName>
    </submittedName>
</protein>
<evidence type="ECO:0000256" key="1">
    <source>
        <dbReference type="SAM" id="MobiDB-lite"/>
    </source>
</evidence>
<dbReference type="Proteomes" id="UP000499080">
    <property type="component" value="Unassembled WGS sequence"/>
</dbReference>
<feature type="transmembrane region" description="Helical" evidence="2">
    <location>
        <begin position="35"/>
        <end position="55"/>
    </location>
</feature>
<name>A0A4Y2A9T0_ARAVE</name>